<evidence type="ECO:0000313" key="2">
    <source>
        <dbReference type="EMBL" id="MUG71881.1"/>
    </source>
</evidence>
<dbReference type="InterPro" id="IPR029441">
    <property type="entry name" value="Cass2"/>
</dbReference>
<dbReference type="EMBL" id="WNZX01000011">
    <property type="protein sequence ID" value="MUG71881.1"/>
    <property type="molecule type" value="Genomic_DNA"/>
</dbReference>
<reference evidence="2 3" key="1">
    <citation type="submission" date="2019-11" db="EMBL/GenBank/DDBJ databases">
        <title>Draft genome sequences of five Paenibacillus species of dairy origin.</title>
        <authorList>
            <person name="Olajide A.M."/>
            <person name="Chen S."/>
            <person name="Lapointe G."/>
        </authorList>
    </citation>
    <scope>NUCLEOTIDE SEQUENCE [LARGE SCALE GENOMIC DNA]</scope>
    <source>
        <strain evidence="2 3">2CS3</strain>
    </source>
</reference>
<name>A0A7X2ZD17_9BACL</name>
<evidence type="ECO:0000259" key="1">
    <source>
        <dbReference type="SMART" id="SM00871"/>
    </source>
</evidence>
<comment type="caution">
    <text evidence="2">The sequence shown here is derived from an EMBL/GenBank/DDBJ whole genome shotgun (WGS) entry which is preliminary data.</text>
</comment>
<dbReference type="AlphaFoldDB" id="A0A7X2ZD17"/>
<dbReference type="SUPFAM" id="SSF55136">
    <property type="entry name" value="Probable bacterial effector-binding domain"/>
    <property type="match status" value="1"/>
</dbReference>
<dbReference type="Proteomes" id="UP000450917">
    <property type="component" value="Unassembled WGS sequence"/>
</dbReference>
<dbReference type="SMART" id="SM00871">
    <property type="entry name" value="AraC_E_bind"/>
    <property type="match status" value="1"/>
</dbReference>
<protein>
    <submittedName>
        <fullName evidence="2">AraC family transcriptional regulator</fullName>
    </submittedName>
</protein>
<proteinExistence type="predicted"/>
<dbReference type="RefSeq" id="WP_155614925.1">
    <property type="nucleotide sequence ID" value="NZ_WNZX01000011.1"/>
</dbReference>
<dbReference type="Gene3D" id="3.20.80.10">
    <property type="entry name" value="Regulatory factor, effector binding domain"/>
    <property type="match status" value="1"/>
</dbReference>
<keyword evidence="3" id="KW-1185">Reference proteome</keyword>
<evidence type="ECO:0000313" key="3">
    <source>
        <dbReference type="Proteomes" id="UP000450917"/>
    </source>
</evidence>
<feature type="domain" description="AraC effector-binding" evidence="1">
    <location>
        <begin position="5"/>
        <end position="159"/>
    </location>
</feature>
<sequence length="162" mass="18469">MEQTQVKTLVTRPAFQAVGLRWEGTFAQAGAGEIRGLQRALQSRLNEIRYVADPAVLLGLSYHVTPTRDSFTHYAAVEVERAEDVPSGMTRLSVPSHTYVQTEHRKGQQIERSYTGLFAWIEREGYRTVPGTLTHFELYPMRQDPYDPDPAFTILIPVERVY</sequence>
<gene>
    <name evidence="2" type="ORF">GNP93_14500</name>
</gene>
<organism evidence="2 3">
    <name type="scientific">Paenibacillus validus</name>
    <dbReference type="NCBI Taxonomy" id="44253"/>
    <lineage>
        <taxon>Bacteria</taxon>
        <taxon>Bacillati</taxon>
        <taxon>Bacillota</taxon>
        <taxon>Bacilli</taxon>
        <taxon>Bacillales</taxon>
        <taxon>Paenibacillaceae</taxon>
        <taxon>Paenibacillus</taxon>
    </lineage>
</organism>
<dbReference type="InterPro" id="IPR010499">
    <property type="entry name" value="AraC_E-bd"/>
</dbReference>
<dbReference type="Pfam" id="PF14526">
    <property type="entry name" value="Cass2"/>
    <property type="match status" value="1"/>
</dbReference>
<accession>A0A7X2ZD17</accession>
<dbReference type="InterPro" id="IPR011256">
    <property type="entry name" value="Reg_factor_effector_dom_sf"/>
</dbReference>